<protein>
    <submittedName>
        <fullName evidence="2">Uncharacterized protein</fullName>
    </submittedName>
</protein>
<feature type="region of interest" description="Disordered" evidence="1">
    <location>
        <begin position="1"/>
        <end position="86"/>
    </location>
</feature>
<organism evidence="2 3">
    <name type="scientific">Gardnerella vaginalis 1500E</name>
    <dbReference type="NCBI Taxonomy" id="698957"/>
    <lineage>
        <taxon>Bacteria</taxon>
        <taxon>Bacillati</taxon>
        <taxon>Actinomycetota</taxon>
        <taxon>Actinomycetes</taxon>
        <taxon>Bifidobacteriales</taxon>
        <taxon>Bifidobacteriaceae</taxon>
        <taxon>Gardnerella</taxon>
    </lineage>
</organism>
<evidence type="ECO:0000313" key="2">
    <source>
        <dbReference type="EMBL" id="EIK84244.1"/>
    </source>
</evidence>
<feature type="compositionally biased region" description="Polar residues" evidence="1">
    <location>
        <begin position="42"/>
        <end position="51"/>
    </location>
</feature>
<reference evidence="2 3" key="1">
    <citation type="journal article" date="2012" name="J. Bacteriol.">
        <title>Comparative Genomic Analyses of 17 Clinical Isolates of Gardnerella vaginalis Provide Evidence of Multiple Genetically Isolated Clades Consistent with Subspeciation into Genovars.</title>
        <authorList>
            <person name="Ahmed A."/>
            <person name="Earl J."/>
            <person name="Retchless A."/>
            <person name="Hillier S."/>
            <person name="Rabe L."/>
            <person name="Cherpes T."/>
            <person name="Powell E."/>
            <person name="Janto B."/>
            <person name="Eutsey R."/>
            <person name="Hiller N.L."/>
            <person name="Boissy R."/>
            <person name="Dahlgreen M."/>
            <person name="Hall B."/>
            <person name="Costerton J."/>
            <person name="Post J.C."/>
            <person name="Hu F."/>
            <person name="Ehrlich G."/>
        </authorList>
    </citation>
    <scope>NUCLEOTIDE SEQUENCE [LARGE SCALE GENOMIC DNA]</scope>
    <source>
        <strain evidence="2 3">1500E</strain>
    </source>
</reference>
<evidence type="ECO:0000313" key="3">
    <source>
        <dbReference type="Proteomes" id="UP000032875"/>
    </source>
</evidence>
<gene>
    <name evidence="2" type="ORF">CGSMWGv1500E_00885</name>
</gene>
<proteinExistence type="predicted"/>
<sequence length="86" mass="9952">VGNTSILRSVENNEKEPKNQHKTRNNNQNQQKITKNNPKNLKTGSVATPSFKQNNNKNTINTKSTPKIHKKQKSMRYTIKHKQKDI</sequence>
<evidence type="ECO:0000256" key="1">
    <source>
        <dbReference type="SAM" id="MobiDB-lite"/>
    </source>
</evidence>
<feature type="compositionally biased region" description="Basic residues" evidence="1">
    <location>
        <begin position="66"/>
        <end position="86"/>
    </location>
</feature>
<name>I4M4V4_GARVA</name>
<dbReference type="AlphaFoldDB" id="I4M4V4"/>
<feature type="non-terminal residue" evidence="2">
    <location>
        <position position="1"/>
    </location>
</feature>
<accession>I4M4V4</accession>
<dbReference type="EMBL" id="ADES01000001">
    <property type="protein sequence ID" value="EIK84244.1"/>
    <property type="molecule type" value="Genomic_DNA"/>
</dbReference>
<dbReference type="Proteomes" id="UP000032875">
    <property type="component" value="Unassembled WGS sequence"/>
</dbReference>
<comment type="caution">
    <text evidence="2">The sequence shown here is derived from an EMBL/GenBank/DDBJ whole genome shotgun (WGS) entry which is preliminary data.</text>
</comment>
<feature type="compositionally biased region" description="Low complexity" evidence="1">
    <location>
        <begin position="52"/>
        <end position="65"/>
    </location>
</feature>
<feature type="compositionally biased region" description="Low complexity" evidence="1">
    <location>
        <begin position="25"/>
        <end position="40"/>
    </location>
</feature>